<keyword evidence="3" id="KW-0677">Repeat</keyword>
<reference evidence="6" key="1">
    <citation type="submission" date="2016-01" db="EMBL/GenBank/DDBJ databases">
        <title>Reference transcriptome for the parasite Schistocephalus solidus: insights into the molecular evolution of parasitism.</title>
        <authorList>
            <person name="Hebert F.O."/>
            <person name="Grambauer S."/>
            <person name="Barber I."/>
            <person name="Landry C.R."/>
            <person name="Aubin-Horth N."/>
        </authorList>
    </citation>
    <scope>NUCLEOTIDE SEQUENCE</scope>
</reference>
<proteinExistence type="inferred from homology"/>
<dbReference type="Pfam" id="PF00261">
    <property type="entry name" value="Tropomyosin"/>
    <property type="match status" value="1"/>
</dbReference>
<dbReference type="SUPFAM" id="SSF57997">
    <property type="entry name" value="Tropomyosin"/>
    <property type="match status" value="1"/>
</dbReference>
<evidence type="ECO:0000256" key="1">
    <source>
        <dbReference type="ARBA" id="ARBA00002987"/>
    </source>
</evidence>
<dbReference type="InterPro" id="IPR000533">
    <property type="entry name" value="Tropomyosin"/>
</dbReference>
<evidence type="ECO:0000313" key="6">
    <source>
        <dbReference type="EMBL" id="JAP42380.1"/>
    </source>
</evidence>
<gene>
    <name evidence="6" type="primary">TPM1</name>
    <name evidence="6" type="ORF">TR146058</name>
</gene>
<sequence>MSGLLFVAPAKKILVSAEVKIPLEKFPINLDKICQHSRGTSTKPVICFIEPMEILKERLTNTKEAISNLERTLAERNDELQRVVKERNELKSKIMSAHKQIDTLERQIERSELMLNKRLERLAENLAAAAESKRAREYLEKKCAAQEQLMRELEQKAQEVRTATISAQEKFTEAFHRLKEIDDQVDRLEQTNEKKEKSTRELESLCILYANKSKALEASEIAARETVNAMEREIKELGEKLSEATRRAREAEAEAHAHQIELSYLEDELVEWKEKNTSLRSEVGRISGDVQEI</sequence>
<protein>
    <submittedName>
        <fullName evidence="6">Tropomyosin-1, isoforms 9A/A/B</fullName>
    </submittedName>
</protein>
<dbReference type="EMBL" id="GEEE01020845">
    <property type="protein sequence ID" value="JAP42380.1"/>
    <property type="molecule type" value="Transcribed_RNA"/>
</dbReference>
<evidence type="ECO:0000256" key="2">
    <source>
        <dbReference type="ARBA" id="ARBA00009036"/>
    </source>
</evidence>
<comment type="function">
    <text evidence="1">Tropomyosin, in association with the troponin complex, plays a central role in the calcium dependent regulation of muscle contraction.</text>
</comment>
<dbReference type="Gene3D" id="1.20.5.170">
    <property type="match status" value="1"/>
</dbReference>
<accession>A0A0X3NTD7</accession>
<evidence type="ECO:0000256" key="4">
    <source>
        <dbReference type="ARBA" id="ARBA00023054"/>
    </source>
</evidence>
<dbReference type="PANTHER" id="PTHR19269">
    <property type="entry name" value="TROPOMYOSIN"/>
    <property type="match status" value="1"/>
</dbReference>
<feature type="coiled-coil region" evidence="5">
    <location>
        <begin position="52"/>
        <end position="282"/>
    </location>
</feature>
<comment type="similarity">
    <text evidence="2">Belongs to the tropomyosin family.</text>
</comment>
<evidence type="ECO:0000256" key="3">
    <source>
        <dbReference type="ARBA" id="ARBA00022737"/>
    </source>
</evidence>
<organism evidence="6">
    <name type="scientific">Schistocephalus solidus</name>
    <name type="common">Tapeworm</name>
    <dbReference type="NCBI Taxonomy" id="70667"/>
    <lineage>
        <taxon>Eukaryota</taxon>
        <taxon>Metazoa</taxon>
        <taxon>Spiralia</taxon>
        <taxon>Lophotrochozoa</taxon>
        <taxon>Platyhelminthes</taxon>
        <taxon>Cestoda</taxon>
        <taxon>Eucestoda</taxon>
        <taxon>Diphyllobothriidea</taxon>
        <taxon>Diphyllobothriidae</taxon>
        <taxon>Schistocephalus</taxon>
    </lineage>
</organism>
<keyword evidence="4 5" id="KW-0175">Coiled coil</keyword>
<evidence type="ECO:0000256" key="5">
    <source>
        <dbReference type="SAM" id="Coils"/>
    </source>
</evidence>
<dbReference type="AlphaFoldDB" id="A0A0X3NTD7"/>
<name>A0A0X3NTD7_SCHSO</name>